<name>A0A0B8ZY36_9SPHN</name>
<dbReference type="InterPro" id="IPR001677">
    <property type="entry name" value="TbpB_B_D"/>
</dbReference>
<accession>A0A0B8ZY36</accession>
<gene>
    <name evidence="2" type="ORF">NJ75_03856</name>
</gene>
<evidence type="ECO:0000313" key="2">
    <source>
        <dbReference type="EMBL" id="KHS43227.1"/>
    </source>
</evidence>
<sequence length="407" mass="42535">MPTASSAVPRSGSADYKVHIDGLAIDNDFTDALNVVGNGVLSADFATGRLDLATSVDLGEIDYISGHNPQSTTGVFRASGTISSTANTFSGNLTLDGIGNYSGTFDGSFFGPTAQEVAATWSAADGADKAIGTIIGAKDASLTAARTPLGDYTTQTTFSAITLRDHGVSDPATVTYNPATGAYLLRFTPEYSNTTYATKFEQTDIDPAKSDASRTWYDRGVTAKGYVFKPGDQNPVLKLTYATFADLQVRATSSNPPDAINAQYFVIYGNRTPYALLPRFGSATYDGIIRGRGRANAISYEGTFSGTATATANFADMKLGATVNIVADDSTASPVGTFSYTANIITTDGTTSLFRGFATTQNGASRGQIEGGFFGPNANEIGAAWFVQRNGLTTGLDIGGILIGKKN</sequence>
<dbReference type="STRING" id="48936.NJ75_03856"/>
<dbReference type="EMBL" id="JRVC01000023">
    <property type="protein sequence ID" value="KHS43227.1"/>
    <property type="molecule type" value="Genomic_DNA"/>
</dbReference>
<feature type="domain" description="Transferrin-binding protein B C-lobe/N-lobe beta-barrel" evidence="1">
    <location>
        <begin position="8"/>
        <end position="134"/>
    </location>
</feature>
<dbReference type="SUPFAM" id="SSF56925">
    <property type="entry name" value="OMPA-like"/>
    <property type="match status" value="2"/>
</dbReference>
<dbReference type="PATRIC" id="fig|48936.3.peg.3893"/>
<dbReference type="Proteomes" id="UP000031338">
    <property type="component" value="Unassembled WGS sequence"/>
</dbReference>
<dbReference type="Gene3D" id="2.40.160.90">
    <property type="match status" value="2"/>
</dbReference>
<reference evidence="2 3" key="1">
    <citation type="submission" date="2014-10" db="EMBL/GenBank/DDBJ databases">
        <title>Draft genome sequence of Novosphingobium subterraneum DSM 12447.</title>
        <authorList>
            <person name="Gan H.M."/>
            <person name="Gan H.Y."/>
            <person name="Savka M.A."/>
        </authorList>
    </citation>
    <scope>NUCLEOTIDE SEQUENCE [LARGE SCALE GENOMIC DNA]</scope>
    <source>
        <strain evidence="2 3">DSM 12447</strain>
    </source>
</reference>
<dbReference type="AlphaFoldDB" id="A0A0B8ZY36"/>
<evidence type="ECO:0000313" key="3">
    <source>
        <dbReference type="Proteomes" id="UP000031338"/>
    </source>
</evidence>
<protein>
    <submittedName>
        <fullName evidence="2">Transferrin binding protein-like solute binding protein</fullName>
    </submittedName>
</protein>
<dbReference type="Pfam" id="PF01298">
    <property type="entry name" value="TbpB_B_D"/>
    <property type="match status" value="2"/>
</dbReference>
<organism evidence="2 3">
    <name type="scientific">Novosphingobium subterraneum</name>
    <dbReference type="NCBI Taxonomy" id="48936"/>
    <lineage>
        <taxon>Bacteria</taxon>
        <taxon>Pseudomonadati</taxon>
        <taxon>Pseudomonadota</taxon>
        <taxon>Alphaproteobacteria</taxon>
        <taxon>Sphingomonadales</taxon>
        <taxon>Sphingomonadaceae</taxon>
        <taxon>Novosphingobium</taxon>
    </lineage>
</organism>
<feature type="domain" description="Transferrin-binding protein B C-lobe/N-lobe beta-barrel" evidence="1">
    <location>
        <begin position="277"/>
        <end position="385"/>
    </location>
</feature>
<keyword evidence="3" id="KW-1185">Reference proteome</keyword>
<dbReference type="InterPro" id="IPR011250">
    <property type="entry name" value="OMP/PagP_B-barrel"/>
</dbReference>
<proteinExistence type="predicted"/>
<dbReference type="RefSeq" id="WP_039337402.1">
    <property type="nucleotide sequence ID" value="NZ_JRVC01000023.1"/>
</dbReference>
<evidence type="ECO:0000259" key="1">
    <source>
        <dbReference type="Pfam" id="PF01298"/>
    </source>
</evidence>
<comment type="caution">
    <text evidence="2">The sequence shown here is derived from an EMBL/GenBank/DDBJ whole genome shotgun (WGS) entry which is preliminary data.</text>
</comment>